<accession>A0AAU7NTF4</accession>
<evidence type="ECO:0000313" key="2">
    <source>
        <dbReference type="Proteomes" id="UP001225378"/>
    </source>
</evidence>
<reference evidence="1 2" key="1">
    <citation type="journal article" date="2024" name="Microbiology">
        <title>Methylomarinum rosea sp. nov., a novel halophilic methanotrophic bacterium from the hypersaline Lake Elton.</title>
        <authorList>
            <person name="Suleimanov R.Z."/>
            <person name="Oshkin I.Y."/>
            <person name="Danilova O.V."/>
            <person name="Suzina N.E."/>
            <person name="Dedysh S.N."/>
        </authorList>
    </citation>
    <scope>NUCLEOTIDE SEQUENCE [LARGE SCALE GENOMIC DNA]</scope>
    <source>
        <strain evidence="1 2">Ch1-1</strain>
    </source>
</reference>
<sequence>MNKVKLLTRLQEFFNADEKQKREKAEEIKDVIEKLKTKQLKITRMLSECQDEQMKKALQMEVDIIKAQIEKGNDVLKELYSNS</sequence>
<gene>
    <name evidence="1" type="ORF">Q9L42_018120</name>
</gene>
<name>A0AAU7NTF4_9GAMM</name>
<protein>
    <submittedName>
        <fullName evidence="1">Uncharacterized protein</fullName>
    </submittedName>
</protein>
<dbReference type="EMBL" id="CP157743">
    <property type="protein sequence ID" value="XBS20244.1"/>
    <property type="molecule type" value="Genomic_DNA"/>
</dbReference>
<dbReference type="AlphaFoldDB" id="A0AAU7NTF4"/>
<dbReference type="Proteomes" id="UP001225378">
    <property type="component" value="Chromosome"/>
</dbReference>
<evidence type="ECO:0000313" key="1">
    <source>
        <dbReference type="EMBL" id="XBS20244.1"/>
    </source>
</evidence>
<keyword evidence="2" id="KW-1185">Reference proteome</keyword>
<dbReference type="KEGG" id="mech:Q9L42_018120"/>
<proteinExistence type="predicted"/>
<organism evidence="1 2">
    <name type="scientific">Methylomarinum roseum</name>
    <dbReference type="NCBI Taxonomy" id="3067653"/>
    <lineage>
        <taxon>Bacteria</taxon>
        <taxon>Pseudomonadati</taxon>
        <taxon>Pseudomonadota</taxon>
        <taxon>Gammaproteobacteria</taxon>
        <taxon>Methylococcales</taxon>
        <taxon>Methylococcaceae</taxon>
        <taxon>Methylomarinum</taxon>
    </lineage>
</organism>
<dbReference type="RefSeq" id="WP_305907005.1">
    <property type="nucleotide sequence ID" value="NZ_CP157743.1"/>
</dbReference>